<dbReference type="Gene3D" id="3.30.420.10">
    <property type="entry name" value="Ribonuclease H-like superfamily/Ribonuclease H"/>
    <property type="match status" value="1"/>
</dbReference>
<reference evidence="3" key="1">
    <citation type="journal article" date="2022" name="Front. Genet.">
        <title>Chromosome-Scale Assembly of the Dendrobium nobile Genome Provides Insights Into the Molecular Mechanism of the Biosynthesis of the Medicinal Active Ingredient of Dendrobium.</title>
        <authorList>
            <person name="Xu Q."/>
            <person name="Niu S.-C."/>
            <person name="Li K.-L."/>
            <person name="Zheng P.-J."/>
            <person name="Zhang X.-J."/>
            <person name="Jia Y."/>
            <person name="Liu Y."/>
            <person name="Niu Y.-X."/>
            <person name="Yu L.-H."/>
            <person name="Chen D.-F."/>
            <person name="Zhang G.-Q."/>
        </authorList>
    </citation>
    <scope>NUCLEOTIDE SEQUENCE</scope>
    <source>
        <tissue evidence="3">Leaf</tissue>
    </source>
</reference>
<dbReference type="SUPFAM" id="SSF53098">
    <property type="entry name" value="Ribonuclease H-like"/>
    <property type="match status" value="1"/>
</dbReference>
<dbReference type="InterPro" id="IPR013103">
    <property type="entry name" value="RVT_2"/>
</dbReference>
<feature type="region of interest" description="Disordered" evidence="1">
    <location>
        <begin position="233"/>
        <end position="298"/>
    </location>
</feature>
<gene>
    <name evidence="3" type="ORF">KFK09_019866</name>
</gene>
<dbReference type="PANTHER" id="PTHR11439:SF461">
    <property type="entry name" value="OS10G0432200 PROTEIN"/>
    <property type="match status" value="1"/>
</dbReference>
<dbReference type="InterPro" id="IPR036397">
    <property type="entry name" value="RNaseH_sf"/>
</dbReference>
<dbReference type="PROSITE" id="PS50994">
    <property type="entry name" value="INTEGRASE"/>
    <property type="match status" value="1"/>
</dbReference>
<proteinExistence type="predicted"/>
<dbReference type="InterPro" id="IPR001584">
    <property type="entry name" value="Integrase_cat-core"/>
</dbReference>
<sequence length="838" mass="95331">MLYYVIFIDDHTIFSWIFPIRQKSEVLAIFENFKPYIENLTSSKIKCLRTDGGGEFVNNSFTRFLQQHGIAHQISCPYTPEQNGVAERKHRHIIETTRSLLLTASVPYIHWPDAVLTATYLINRMPSPNTNNISPFELLYHKAPEYDHLRIFGSARFPLIPENARHKLQPKAKLCVFLGYSENYKGYKCFDVSTNKLIISRHVKFDENCFPFSKLTSNTSTERTQLSPLFLTPTSVSQSKNQQAPTITSAQECSIPTPQNASHPHMTDSSSAQHQDNLSTHSQPPKHTHPMLTRSRTGSLKPTIRLNLIHKQQTQECPSDPTSYSEASRFAEWRQAMAAEFFALHKQGMWTLVPLPSNATVLGCRWTYRTKLHSDGSVAKHKARLVAKGNHQEYGLDYSETFSHVAKLPTIRILLAVALHHDWPVQQLDVANAFLHGSLSETIYMHQPKGFEDATNPNYVCRLHKAIYKLKQAPRQWHNTFTSFLISIGFVHCQSDPSLLIYRNSNIHIFLLIYVDDILITGNNSAKIQEIMNTRFAMKHLGTASSFLGIQIKRTNESFFLSQKPYANSILQMAKLQQCNSLSNPTCTKLPTEFTSDAIPDDPAIYRKIIGSLQYLCLTRPDISYSVNFLSQHMHQPKLQHVYLLKRLLRYIKGMLEYDLPITKSNLNLTSFSDADWASDPVSRKSTSGFCSFLGDTLISWTVKKQARVARSSTESEYRALASLTADVVWLRRILTDFGIPQTQPTSIYCDNTSAIALANNPVFHARTKHIEIDHRFVRDHILQQNIQILPIGTIDQVADIFTKSLSTSRFQMLRDKLTITRPSSVCGGVLEQQHTST</sequence>
<dbReference type="Pfam" id="PF00665">
    <property type="entry name" value="rve"/>
    <property type="match status" value="1"/>
</dbReference>
<dbReference type="OrthoDB" id="1919845at2759"/>
<feature type="compositionally biased region" description="Polar residues" evidence="1">
    <location>
        <begin position="233"/>
        <end position="283"/>
    </location>
</feature>
<dbReference type="PANTHER" id="PTHR11439">
    <property type="entry name" value="GAG-POL-RELATED RETROTRANSPOSON"/>
    <property type="match status" value="1"/>
</dbReference>
<dbReference type="Proteomes" id="UP000829196">
    <property type="component" value="Unassembled WGS sequence"/>
</dbReference>
<dbReference type="InterPro" id="IPR012337">
    <property type="entry name" value="RNaseH-like_sf"/>
</dbReference>
<dbReference type="InterPro" id="IPR057670">
    <property type="entry name" value="SH3_retrovirus"/>
</dbReference>
<dbReference type="EMBL" id="JAGYWB010000014">
    <property type="protein sequence ID" value="KAI0498967.1"/>
    <property type="molecule type" value="Genomic_DNA"/>
</dbReference>
<keyword evidence="4" id="KW-1185">Reference proteome</keyword>
<evidence type="ECO:0000256" key="1">
    <source>
        <dbReference type="SAM" id="MobiDB-lite"/>
    </source>
</evidence>
<dbReference type="InterPro" id="IPR043502">
    <property type="entry name" value="DNA/RNA_pol_sf"/>
</dbReference>
<feature type="domain" description="Integrase catalytic" evidence="2">
    <location>
        <begin position="1"/>
        <end position="143"/>
    </location>
</feature>
<dbReference type="GO" id="GO:0003676">
    <property type="term" value="F:nucleic acid binding"/>
    <property type="evidence" value="ECO:0007669"/>
    <property type="project" value="InterPro"/>
</dbReference>
<comment type="caution">
    <text evidence="3">The sequence shown here is derived from an EMBL/GenBank/DDBJ whole genome shotgun (WGS) entry which is preliminary data.</text>
</comment>
<organism evidence="3 4">
    <name type="scientific">Dendrobium nobile</name>
    <name type="common">Orchid</name>
    <dbReference type="NCBI Taxonomy" id="94219"/>
    <lineage>
        <taxon>Eukaryota</taxon>
        <taxon>Viridiplantae</taxon>
        <taxon>Streptophyta</taxon>
        <taxon>Embryophyta</taxon>
        <taxon>Tracheophyta</taxon>
        <taxon>Spermatophyta</taxon>
        <taxon>Magnoliopsida</taxon>
        <taxon>Liliopsida</taxon>
        <taxon>Asparagales</taxon>
        <taxon>Orchidaceae</taxon>
        <taxon>Epidendroideae</taxon>
        <taxon>Malaxideae</taxon>
        <taxon>Dendrobiinae</taxon>
        <taxon>Dendrobium</taxon>
    </lineage>
</organism>
<dbReference type="Pfam" id="PF07727">
    <property type="entry name" value="RVT_2"/>
    <property type="match status" value="1"/>
</dbReference>
<evidence type="ECO:0000313" key="4">
    <source>
        <dbReference type="Proteomes" id="UP000829196"/>
    </source>
</evidence>
<dbReference type="GO" id="GO:0015074">
    <property type="term" value="P:DNA integration"/>
    <property type="evidence" value="ECO:0007669"/>
    <property type="project" value="InterPro"/>
</dbReference>
<dbReference type="SUPFAM" id="SSF56672">
    <property type="entry name" value="DNA/RNA polymerases"/>
    <property type="match status" value="1"/>
</dbReference>
<dbReference type="Pfam" id="PF25597">
    <property type="entry name" value="SH3_retrovirus"/>
    <property type="match status" value="1"/>
</dbReference>
<name>A0A8T3AS83_DENNO</name>
<dbReference type="AlphaFoldDB" id="A0A8T3AS83"/>
<evidence type="ECO:0000259" key="2">
    <source>
        <dbReference type="PROSITE" id="PS50994"/>
    </source>
</evidence>
<accession>A0A8T3AS83</accession>
<dbReference type="CDD" id="cd09272">
    <property type="entry name" value="RNase_HI_RT_Ty1"/>
    <property type="match status" value="1"/>
</dbReference>
<protein>
    <recommendedName>
        <fullName evidence="2">Integrase catalytic domain-containing protein</fullName>
    </recommendedName>
</protein>
<evidence type="ECO:0000313" key="3">
    <source>
        <dbReference type="EMBL" id="KAI0498967.1"/>
    </source>
</evidence>